<protein>
    <submittedName>
        <fullName evidence="1">Uncharacterized protein</fullName>
    </submittedName>
</protein>
<evidence type="ECO:0000313" key="2">
    <source>
        <dbReference type="Proteomes" id="UP000189761"/>
    </source>
</evidence>
<evidence type="ECO:0000313" key="1">
    <source>
        <dbReference type="EMBL" id="OOP68825.1"/>
    </source>
</evidence>
<accession>A0A8E2ID38</accession>
<dbReference type="Proteomes" id="UP000189761">
    <property type="component" value="Unassembled WGS sequence"/>
</dbReference>
<dbReference type="AlphaFoldDB" id="A0A8E2ID38"/>
<proteinExistence type="predicted"/>
<dbReference type="RefSeq" id="WP_078109927.1">
    <property type="nucleotide sequence ID" value="NZ_CP065424.1"/>
</dbReference>
<dbReference type="EMBL" id="MTLA01000079">
    <property type="protein sequence ID" value="OOP68825.1"/>
    <property type="molecule type" value="Genomic_DNA"/>
</dbReference>
<name>A0A8E2ID38_9BACI</name>
<sequence>MGLDFSHCDAHWGYGGFMNFRRRLAEKIGIDLLKMDGFTGPVQGYRGISWETVTDQIKPLLDHSDCDGILTPDECKQVYPRLIELTMDWDESDPDKINALELVKGMKLCIENNEDLEFY</sequence>
<reference evidence="1 2" key="1">
    <citation type="submission" date="2017-01" db="EMBL/GenBank/DDBJ databases">
        <title>Draft genome sequence of Bacillus oleronius.</title>
        <authorList>
            <person name="Allam M."/>
        </authorList>
    </citation>
    <scope>NUCLEOTIDE SEQUENCE [LARGE SCALE GENOMIC DNA]</scope>
    <source>
        <strain evidence="1 2">DSM 9356</strain>
    </source>
</reference>
<gene>
    <name evidence="1" type="ORF">BWZ43_08360</name>
</gene>
<organism evidence="1 2">
    <name type="scientific">Heyndrickxia oleronia</name>
    <dbReference type="NCBI Taxonomy" id="38875"/>
    <lineage>
        <taxon>Bacteria</taxon>
        <taxon>Bacillati</taxon>
        <taxon>Bacillota</taxon>
        <taxon>Bacilli</taxon>
        <taxon>Bacillales</taxon>
        <taxon>Bacillaceae</taxon>
        <taxon>Heyndrickxia</taxon>
    </lineage>
</organism>
<keyword evidence="2" id="KW-1185">Reference proteome</keyword>
<comment type="caution">
    <text evidence="1">The sequence shown here is derived from an EMBL/GenBank/DDBJ whole genome shotgun (WGS) entry which is preliminary data.</text>
</comment>